<name>A0AAV3XZJ5_9GAST</name>
<accession>A0AAV3XZJ5</accession>
<dbReference type="AlphaFoldDB" id="A0AAV3XZJ5"/>
<dbReference type="Proteomes" id="UP000735302">
    <property type="component" value="Unassembled WGS sequence"/>
</dbReference>
<proteinExistence type="predicted"/>
<protein>
    <submittedName>
        <fullName evidence="1">Transposable element p transposase</fullName>
    </submittedName>
</protein>
<gene>
    <name evidence="1" type="ORF">PoB_000242200</name>
</gene>
<dbReference type="EMBL" id="BLXT01000305">
    <property type="protein sequence ID" value="GFN75916.1"/>
    <property type="molecule type" value="Genomic_DNA"/>
</dbReference>
<sequence>MKTDLRNKQSYCAVQTVFGILNKSPSVTPHRPPPKTRCMPISSVHFISEEPIHTEKLQSAKPVRELTPKKVALRKKLHSARQQFYRLKKISEKLHPAKKPKVSQQEINEILSEHLYDRTLDFVMTQIRMASKSKYGLRWSCMDKSLALSFYLDSPKIYRLLSVLFRLPSVST</sequence>
<comment type="caution">
    <text evidence="1">The sequence shown here is derived from an EMBL/GenBank/DDBJ whole genome shotgun (WGS) entry which is preliminary data.</text>
</comment>
<evidence type="ECO:0000313" key="2">
    <source>
        <dbReference type="Proteomes" id="UP000735302"/>
    </source>
</evidence>
<reference evidence="1 2" key="1">
    <citation type="journal article" date="2021" name="Elife">
        <title>Chloroplast acquisition without the gene transfer in kleptoplastic sea slugs, Plakobranchus ocellatus.</title>
        <authorList>
            <person name="Maeda T."/>
            <person name="Takahashi S."/>
            <person name="Yoshida T."/>
            <person name="Shimamura S."/>
            <person name="Takaki Y."/>
            <person name="Nagai Y."/>
            <person name="Toyoda A."/>
            <person name="Suzuki Y."/>
            <person name="Arimoto A."/>
            <person name="Ishii H."/>
            <person name="Satoh N."/>
            <person name="Nishiyama T."/>
            <person name="Hasebe M."/>
            <person name="Maruyama T."/>
            <person name="Minagawa J."/>
            <person name="Obokata J."/>
            <person name="Shigenobu S."/>
        </authorList>
    </citation>
    <scope>NUCLEOTIDE SEQUENCE [LARGE SCALE GENOMIC DNA]</scope>
</reference>
<evidence type="ECO:0000313" key="1">
    <source>
        <dbReference type="EMBL" id="GFN75916.1"/>
    </source>
</evidence>
<keyword evidence="2" id="KW-1185">Reference proteome</keyword>
<organism evidence="1 2">
    <name type="scientific">Plakobranchus ocellatus</name>
    <dbReference type="NCBI Taxonomy" id="259542"/>
    <lineage>
        <taxon>Eukaryota</taxon>
        <taxon>Metazoa</taxon>
        <taxon>Spiralia</taxon>
        <taxon>Lophotrochozoa</taxon>
        <taxon>Mollusca</taxon>
        <taxon>Gastropoda</taxon>
        <taxon>Heterobranchia</taxon>
        <taxon>Euthyneura</taxon>
        <taxon>Panpulmonata</taxon>
        <taxon>Sacoglossa</taxon>
        <taxon>Placobranchoidea</taxon>
        <taxon>Plakobranchidae</taxon>
        <taxon>Plakobranchus</taxon>
    </lineage>
</organism>